<proteinExistence type="predicted"/>
<name>A0A0E9VTM8_ANGAN</name>
<sequence>MLEFYFASLLISNTV</sequence>
<reference evidence="1" key="2">
    <citation type="journal article" date="2015" name="Fish Shellfish Immunol.">
        <title>Early steps in the European eel (Anguilla anguilla)-Vibrio vulnificus interaction in the gills: Role of the RtxA13 toxin.</title>
        <authorList>
            <person name="Callol A."/>
            <person name="Pajuelo D."/>
            <person name="Ebbesson L."/>
            <person name="Teles M."/>
            <person name="MacKenzie S."/>
            <person name="Amaro C."/>
        </authorList>
    </citation>
    <scope>NUCLEOTIDE SEQUENCE</scope>
</reference>
<organism evidence="1">
    <name type="scientific">Anguilla anguilla</name>
    <name type="common">European freshwater eel</name>
    <name type="synonym">Muraena anguilla</name>
    <dbReference type="NCBI Taxonomy" id="7936"/>
    <lineage>
        <taxon>Eukaryota</taxon>
        <taxon>Metazoa</taxon>
        <taxon>Chordata</taxon>
        <taxon>Craniata</taxon>
        <taxon>Vertebrata</taxon>
        <taxon>Euteleostomi</taxon>
        <taxon>Actinopterygii</taxon>
        <taxon>Neopterygii</taxon>
        <taxon>Teleostei</taxon>
        <taxon>Anguilliformes</taxon>
        <taxon>Anguillidae</taxon>
        <taxon>Anguilla</taxon>
    </lineage>
</organism>
<reference evidence="1" key="1">
    <citation type="submission" date="2014-11" db="EMBL/GenBank/DDBJ databases">
        <authorList>
            <person name="Amaro Gonzalez C."/>
        </authorList>
    </citation>
    <scope>NUCLEOTIDE SEQUENCE</scope>
</reference>
<evidence type="ECO:0000313" key="1">
    <source>
        <dbReference type="EMBL" id="JAH81489.1"/>
    </source>
</evidence>
<protein>
    <submittedName>
        <fullName evidence="1">Uncharacterized protein</fullName>
    </submittedName>
</protein>
<dbReference type="EMBL" id="GBXM01027088">
    <property type="protein sequence ID" value="JAH81489.1"/>
    <property type="molecule type" value="Transcribed_RNA"/>
</dbReference>
<accession>A0A0E9VTM8</accession>